<dbReference type="SUPFAM" id="SSF50494">
    <property type="entry name" value="Trypsin-like serine proteases"/>
    <property type="match status" value="1"/>
</dbReference>
<sequence>MAELNGGAGDHFILPATHTTTAAAQICSRCQRLLVVCTCGLSIVPNGGSLWGLDTVFITGFDNDDLLPGDVLDIENCESQPGSDLDIASPMCPKNHQHDQFIAADTFSTEDLPEELHHPTMCVWVRNCSPLVVRLLRNNTATGRALIISNELGSTTPCEQIHCQYPRGHLLHGGIGIITNKHVVMNTDQAATTKVEFFYNDDDQRDTVVRELGHKLHFTNYKMDYTMFSCYVHSKDLVKLVQNLDLRRQCAWEHIPPLIRQASRAYAIVISHPHGVAKKISFGKVKEREMRCRSSVEKTNFNLIRSLYEICFKAGAKALERFTAYFAIFPDLPLPFTITWYNTATCKGSSGAPVYMGNTVVENGVEINQAHTHRGLDSNKGYNNCFT</sequence>
<accession>A0AAV4FP68</accession>
<protein>
    <submittedName>
        <fullName evidence="1">Uncharacterized protein</fullName>
    </submittedName>
</protein>
<comment type="caution">
    <text evidence="1">The sequence shown here is derived from an EMBL/GenBank/DDBJ whole genome shotgun (WGS) entry which is preliminary data.</text>
</comment>
<evidence type="ECO:0000313" key="1">
    <source>
        <dbReference type="EMBL" id="GFR74075.1"/>
    </source>
</evidence>
<name>A0AAV4FP68_9GAST</name>
<organism evidence="1 2">
    <name type="scientific">Elysia marginata</name>
    <dbReference type="NCBI Taxonomy" id="1093978"/>
    <lineage>
        <taxon>Eukaryota</taxon>
        <taxon>Metazoa</taxon>
        <taxon>Spiralia</taxon>
        <taxon>Lophotrochozoa</taxon>
        <taxon>Mollusca</taxon>
        <taxon>Gastropoda</taxon>
        <taxon>Heterobranchia</taxon>
        <taxon>Euthyneura</taxon>
        <taxon>Panpulmonata</taxon>
        <taxon>Sacoglossa</taxon>
        <taxon>Placobranchoidea</taxon>
        <taxon>Plakobranchidae</taxon>
        <taxon>Elysia</taxon>
    </lineage>
</organism>
<gene>
    <name evidence="1" type="ORF">ElyMa_005746100</name>
</gene>
<dbReference type="EMBL" id="BMAT01011507">
    <property type="protein sequence ID" value="GFR74075.1"/>
    <property type="molecule type" value="Genomic_DNA"/>
</dbReference>
<dbReference type="AlphaFoldDB" id="A0AAV4FP68"/>
<keyword evidence="2" id="KW-1185">Reference proteome</keyword>
<evidence type="ECO:0000313" key="2">
    <source>
        <dbReference type="Proteomes" id="UP000762676"/>
    </source>
</evidence>
<proteinExistence type="predicted"/>
<dbReference type="InterPro" id="IPR009003">
    <property type="entry name" value="Peptidase_S1_PA"/>
</dbReference>
<reference evidence="1 2" key="1">
    <citation type="journal article" date="2021" name="Elife">
        <title>Chloroplast acquisition without the gene transfer in kleptoplastic sea slugs, Plakobranchus ocellatus.</title>
        <authorList>
            <person name="Maeda T."/>
            <person name="Takahashi S."/>
            <person name="Yoshida T."/>
            <person name="Shimamura S."/>
            <person name="Takaki Y."/>
            <person name="Nagai Y."/>
            <person name="Toyoda A."/>
            <person name="Suzuki Y."/>
            <person name="Arimoto A."/>
            <person name="Ishii H."/>
            <person name="Satoh N."/>
            <person name="Nishiyama T."/>
            <person name="Hasebe M."/>
            <person name="Maruyama T."/>
            <person name="Minagawa J."/>
            <person name="Obokata J."/>
            <person name="Shigenobu S."/>
        </authorList>
    </citation>
    <scope>NUCLEOTIDE SEQUENCE [LARGE SCALE GENOMIC DNA]</scope>
</reference>
<dbReference type="Proteomes" id="UP000762676">
    <property type="component" value="Unassembled WGS sequence"/>
</dbReference>